<dbReference type="OMA" id="WGVAYIR"/>
<feature type="transmembrane region" description="Helical" evidence="7">
    <location>
        <begin position="89"/>
        <end position="108"/>
    </location>
</feature>
<feature type="transmembrane region" description="Helical" evidence="7">
    <location>
        <begin position="354"/>
        <end position="378"/>
    </location>
</feature>
<feature type="transmembrane region" description="Helical" evidence="7">
    <location>
        <begin position="199"/>
        <end position="218"/>
    </location>
</feature>
<name>G7DZ45_MIXOS</name>
<feature type="region of interest" description="Disordered" evidence="6">
    <location>
        <begin position="1"/>
        <end position="51"/>
    </location>
</feature>
<evidence type="ECO:0000256" key="7">
    <source>
        <dbReference type="SAM" id="Phobius"/>
    </source>
</evidence>
<feature type="compositionally biased region" description="Basic and acidic residues" evidence="6">
    <location>
        <begin position="39"/>
        <end position="51"/>
    </location>
</feature>
<dbReference type="GO" id="GO:0015179">
    <property type="term" value="F:L-amino acid transmembrane transporter activity"/>
    <property type="evidence" value="ECO:0007669"/>
    <property type="project" value="TreeGrafter"/>
</dbReference>
<feature type="transmembrane region" description="Helical" evidence="7">
    <location>
        <begin position="311"/>
        <end position="334"/>
    </location>
</feature>
<evidence type="ECO:0000259" key="8">
    <source>
        <dbReference type="Pfam" id="PF01490"/>
    </source>
</evidence>
<feature type="transmembrane region" description="Helical" evidence="7">
    <location>
        <begin position="398"/>
        <end position="419"/>
    </location>
</feature>
<dbReference type="Gene3D" id="1.20.1740.10">
    <property type="entry name" value="Amino acid/polyamine transporter I"/>
    <property type="match status" value="1"/>
</dbReference>
<feature type="transmembrane region" description="Helical" evidence="7">
    <location>
        <begin position="114"/>
        <end position="143"/>
    </location>
</feature>
<dbReference type="GO" id="GO:0016020">
    <property type="term" value="C:membrane"/>
    <property type="evidence" value="ECO:0007669"/>
    <property type="project" value="UniProtKB-SubCell"/>
</dbReference>
<dbReference type="Pfam" id="PF01490">
    <property type="entry name" value="Aa_trans"/>
    <property type="match status" value="1"/>
</dbReference>
<dbReference type="InParanoid" id="G7DZ45"/>
<feature type="transmembrane region" description="Helical" evidence="7">
    <location>
        <begin position="164"/>
        <end position="187"/>
    </location>
</feature>
<keyword evidence="3 7" id="KW-0812">Transmembrane</keyword>
<feature type="compositionally biased region" description="Polar residues" evidence="6">
    <location>
        <begin position="1"/>
        <end position="12"/>
    </location>
</feature>
<dbReference type="EMBL" id="BABT02000067">
    <property type="protein sequence ID" value="GAA95855.1"/>
    <property type="molecule type" value="Genomic_DNA"/>
</dbReference>
<evidence type="ECO:0000256" key="5">
    <source>
        <dbReference type="ARBA" id="ARBA00023136"/>
    </source>
</evidence>
<comment type="caution">
    <text evidence="9">The sequence shown here is derived from an EMBL/GenBank/DDBJ whole genome shotgun (WGS) entry which is preliminary data.</text>
</comment>
<keyword evidence="10" id="KW-1185">Reference proteome</keyword>
<dbReference type="RefSeq" id="XP_014566851.1">
    <property type="nucleotide sequence ID" value="XM_014711365.1"/>
</dbReference>
<accession>G7DZ45</accession>
<feature type="domain" description="Amino acid transporter transmembrane" evidence="8">
    <location>
        <begin position="86"/>
        <end position="484"/>
    </location>
</feature>
<dbReference type="eggNOG" id="KOG1303">
    <property type="taxonomic scope" value="Eukaryota"/>
</dbReference>
<reference evidence="9 10" key="1">
    <citation type="journal article" date="2011" name="J. Gen. Appl. Microbiol.">
        <title>Draft genome sequencing of the enigmatic basidiomycete Mixia osmundae.</title>
        <authorList>
            <person name="Nishida H."/>
            <person name="Nagatsuka Y."/>
            <person name="Sugiyama J."/>
        </authorList>
    </citation>
    <scope>NUCLEOTIDE SEQUENCE [LARGE SCALE GENOMIC DNA]</scope>
    <source>
        <strain evidence="10">CBS 9802 / IAM 14324 / JCM 22182 / KY 12970</strain>
    </source>
</reference>
<dbReference type="Proteomes" id="UP000009131">
    <property type="component" value="Unassembled WGS sequence"/>
</dbReference>
<evidence type="ECO:0000256" key="1">
    <source>
        <dbReference type="ARBA" id="ARBA00004141"/>
    </source>
</evidence>
<feature type="transmembrane region" description="Helical" evidence="7">
    <location>
        <begin position="465"/>
        <end position="486"/>
    </location>
</feature>
<dbReference type="FunFam" id="1.20.1740.10:FF:000039">
    <property type="entry name" value="Neutral amino acid transporter (Eurofung)"/>
    <property type="match status" value="1"/>
</dbReference>
<dbReference type="AlphaFoldDB" id="G7DZ45"/>
<proteinExistence type="inferred from homology"/>
<dbReference type="STRING" id="764103.G7DZ45"/>
<evidence type="ECO:0000313" key="9">
    <source>
        <dbReference type="EMBL" id="GAA95855.1"/>
    </source>
</evidence>
<evidence type="ECO:0000256" key="3">
    <source>
        <dbReference type="ARBA" id="ARBA00022692"/>
    </source>
</evidence>
<keyword evidence="5 7" id="KW-0472">Membrane</keyword>
<feature type="transmembrane region" description="Helical" evidence="7">
    <location>
        <begin position="268"/>
        <end position="290"/>
    </location>
</feature>
<dbReference type="InterPro" id="IPR013057">
    <property type="entry name" value="AA_transpt_TM"/>
</dbReference>
<dbReference type="HOGENOM" id="CLU_027816_0_1_1"/>
<dbReference type="OrthoDB" id="294730at2759"/>
<organism evidence="9 10">
    <name type="scientific">Mixia osmundae (strain CBS 9802 / IAM 14324 / JCM 22182 / KY 12970)</name>
    <dbReference type="NCBI Taxonomy" id="764103"/>
    <lineage>
        <taxon>Eukaryota</taxon>
        <taxon>Fungi</taxon>
        <taxon>Dikarya</taxon>
        <taxon>Basidiomycota</taxon>
        <taxon>Pucciniomycotina</taxon>
        <taxon>Mixiomycetes</taxon>
        <taxon>Mixiales</taxon>
        <taxon>Mixiaceae</taxon>
        <taxon>Mixia</taxon>
    </lineage>
</organism>
<keyword evidence="4 7" id="KW-1133">Transmembrane helix</keyword>
<feature type="transmembrane region" description="Helical" evidence="7">
    <location>
        <begin position="225"/>
        <end position="248"/>
    </location>
</feature>
<evidence type="ECO:0000256" key="2">
    <source>
        <dbReference type="ARBA" id="ARBA00008066"/>
    </source>
</evidence>
<comment type="subcellular location">
    <subcellularLocation>
        <location evidence="1">Membrane</location>
        <topology evidence="1">Multi-pass membrane protein</topology>
    </subcellularLocation>
</comment>
<feature type="transmembrane region" description="Helical" evidence="7">
    <location>
        <begin position="425"/>
        <end position="444"/>
    </location>
</feature>
<dbReference type="PANTHER" id="PTHR22950">
    <property type="entry name" value="AMINO ACID TRANSPORTER"/>
    <property type="match status" value="1"/>
</dbReference>
<sequence length="509" mass="54832">MNQAESIYSSPAPTYGEQLGSHNGPHDGAPMTADNLAIADEKRTRDSKDEEATMIGKIDTAAATTKVRDEGEDSSIGDRTAIETKNLTWVQASFLLLTEYIVVAILSFPQSYAALGLAGGLITTVIVGGVVLATSLILTDYCIAHPELIDICDIAYELFGHSRIAYELAAIGFLLNNVFIMGLHVVIGSVALNTLTDHPFCTLIFSALITVVTGFASLPRSLSQVSYLGMIGAFFMAIALLLALILAGVESAPAMYTGAENIKHVGGFAHSGTTFVVGFSAVLNIIYTFVGQILIPSYVSEMREPRDFKKALWIVTIFEIVLYGVGGSVIYYYVGSDLIVSPAYGALQSKYAKIVAGFTLPTIIAVGIVYSVITSRFILFRIFEASSIHRRAHTVKGWVVWTGIVITLWAFAFIIAGAVPFFSDLLSLLSSLFDSFFGFIFWAFAYKSLNKGNLWSSPARIATTVFYIFVLLTGLFMLTAGTYASAESIKASYSDGTVSSPFSCANTGY</sequence>
<evidence type="ECO:0000256" key="6">
    <source>
        <dbReference type="SAM" id="MobiDB-lite"/>
    </source>
</evidence>
<evidence type="ECO:0000256" key="4">
    <source>
        <dbReference type="ARBA" id="ARBA00022989"/>
    </source>
</evidence>
<reference evidence="9 10" key="2">
    <citation type="journal article" date="2012" name="Open Biol.">
        <title>Characteristics of nucleosomes and linker DNA regions on the genome of the basidiomycete Mixia osmundae revealed by mono- and dinucleosome mapping.</title>
        <authorList>
            <person name="Nishida H."/>
            <person name="Kondo S."/>
            <person name="Matsumoto T."/>
            <person name="Suzuki Y."/>
            <person name="Yoshikawa H."/>
            <person name="Taylor T.D."/>
            <person name="Sugiyama J."/>
        </authorList>
    </citation>
    <scope>NUCLEOTIDE SEQUENCE [LARGE SCALE GENOMIC DNA]</scope>
    <source>
        <strain evidence="10">CBS 9802 / IAM 14324 / JCM 22182 / KY 12970</strain>
    </source>
</reference>
<evidence type="ECO:0000313" key="10">
    <source>
        <dbReference type="Proteomes" id="UP000009131"/>
    </source>
</evidence>
<gene>
    <name evidence="9" type="primary">Mo02512</name>
    <name evidence="9" type="ORF">E5Q_02512</name>
</gene>
<protein>
    <recommendedName>
        <fullName evidence="8">Amino acid transporter transmembrane domain-containing protein</fullName>
    </recommendedName>
</protein>
<dbReference type="PANTHER" id="PTHR22950:SF20">
    <property type="entry name" value="AMINO ACID TRANSPORTER (EUROFUNG)"/>
    <property type="match status" value="1"/>
</dbReference>
<comment type="similarity">
    <text evidence="2">Belongs to the amino acid/polyamine transporter 2 family.</text>
</comment>